<evidence type="ECO:0000313" key="4">
    <source>
        <dbReference type="Proteomes" id="UP001497472"/>
    </source>
</evidence>
<reference evidence="3 4" key="1">
    <citation type="submission" date="2023-11" db="EMBL/GenBank/DDBJ databases">
        <authorList>
            <person name="Okamura Y."/>
        </authorList>
    </citation>
    <scope>NUCLEOTIDE SEQUENCE [LARGE SCALE GENOMIC DNA]</scope>
</reference>
<sequence length="137" mass="15177">MVGDPSCVPLARRDAHKYTVSSTLVIVFLGQLLIAHVKMVKSSLRSDTCGYCYACVRLRLCAARGRSPEPLECAYKHILESYGGGSPGEKVAESPKPACVSCRWTSDAQFPETPPSSSDLSLEWSPQMTRSRRRRKR</sequence>
<keyword evidence="2" id="KW-0812">Transmembrane</keyword>
<name>A0AAV1K6Q0_9NEOP</name>
<gene>
    <name evidence="3" type="ORF">LNINA_LOCUS15000</name>
</gene>
<evidence type="ECO:0000313" key="3">
    <source>
        <dbReference type="EMBL" id="CAK1556236.1"/>
    </source>
</evidence>
<keyword evidence="2" id="KW-1133">Transmembrane helix</keyword>
<accession>A0AAV1K6Q0</accession>
<dbReference type="Proteomes" id="UP001497472">
    <property type="component" value="Unassembled WGS sequence"/>
</dbReference>
<feature type="compositionally biased region" description="Polar residues" evidence="1">
    <location>
        <begin position="115"/>
        <end position="129"/>
    </location>
</feature>
<evidence type="ECO:0000256" key="1">
    <source>
        <dbReference type="SAM" id="MobiDB-lite"/>
    </source>
</evidence>
<organism evidence="3 4">
    <name type="scientific">Leptosia nina</name>
    <dbReference type="NCBI Taxonomy" id="320188"/>
    <lineage>
        <taxon>Eukaryota</taxon>
        <taxon>Metazoa</taxon>
        <taxon>Ecdysozoa</taxon>
        <taxon>Arthropoda</taxon>
        <taxon>Hexapoda</taxon>
        <taxon>Insecta</taxon>
        <taxon>Pterygota</taxon>
        <taxon>Neoptera</taxon>
        <taxon>Endopterygota</taxon>
        <taxon>Lepidoptera</taxon>
        <taxon>Glossata</taxon>
        <taxon>Ditrysia</taxon>
        <taxon>Papilionoidea</taxon>
        <taxon>Pieridae</taxon>
        <taxon>Pierinae</taxon>
        <taxon>Leptosia</taxon>
    </lineage>
</organism>
<feature type="transmembrane region" description="Helical" evidence="2">
    <location>
        <begin position="18"/>
        <end position="37"/>
    </location>
</feature>
<proteinExistence type="predicted"/>
<comment type="caution">
    <text evidence="3">The sequence shown here is derived from an EMBL/GenBank/DDBJ whole genome shotgun (WGS) entry which is preliminary data.</text>
</comment>
<feature type="region of interest" description="Disordered" evidence="1">
    <location>
        <begin position="107"/>
        <end position="137"/>
    </location>
</feature>
<evidence type="ECO:0000256" key="2">
    <source>
        <dbReference type="SAM" id="Phobius"/>
    </source>
</evidence>
<keyword evidence="4" id="KW-1185">Reference proteome</keyword>
<keyword evidence="2" id="KW-0472">Membrane</keyword>
<protein>
    <submittedName>
        <fullName evidence="3">Uncharacterized protein</fullName>
    </submittedName>
</protein>
<dbReference type="AlphaFoldDB" id="A0AAV1K6Q0"/>
<dbReference type="EMBL" id="CAVLEF010000283">
    <property type="protein sequence ID" value="CAK1556236.1"/>
    <property type="molecule type" value="Genomic_DNA"/>
</dbReference>